<dbReference type="AlphaFoldDB" id="A0A0D3JUW8"/>
<accession>A0A0D3JUW8</accession>
<evidence type="ECO:0000313" key="2">
    <source>
        <dbReference type="EnsemblProtists" id="EOD27303"/>
    </source>
</evidence>
<dbReference type="GeneID" id="17272848"/>
<feature type="compositionally biased region" description="Basic residues" evidence="1">
    <location>
        <begin position="71"/>
        <end position="83"/>
    </location>
</feature>
<feature type="region of interest" description="Disordered" evidence="1">
    <location>
        <begin position="21"/>
        <end position="88"/>
    </location>
</feature>
<reference evidence="3" key="1">
    <citation type="journal article" date="2013" name="Nature">
        <title>Pan genome of the phytoplankton Emiliania underpins its global distribution.</title>
        <authorList>
            <person name="Read B.A."/>
            <person name="Kegel J."/>
            <person name="Klute M.J."/>
            <person name="Kuo A."/>
            <person name="Lefebvre S.C."/>
            <person name="Maumus F."/>
            <person name="Mayer C."/>
            <person name="Miller J."/>
            <person name="Monier A."/>
            <person name="Salamov A."/>
            <person name="Young J."/>
            <person name="Aguilar M."/>
            <person name="Claverie J.M."/>
            <person name="Frickenhaus S."/>
            <person name="Gonzalez K."/>
            <person name="Herman E.K."/>
            <person name="Lin Y.C."/>
            <person name="Napier J."/>
            <person name="Ogata H."/>
            <person name="Sarno A.F."/>
            <person name="Shmutz J."/>
            <person name="Schroeder D."/>
            <person name="de Vargas C."/>
            <person name="Verret F."/>
            <person name="von Dassow P."/>
            <person name="Valentin K."/>
            <person name="Van de Peer Y."/>
            <person name="Wheeler G."/>
            <person name="Dacks J.B."/>
            <person name="Delwiche C.F."/>
            <person name="Dyhrman S.T."/>
            <person name="Glockner G."/>
            <person name="John U."/>
            <person name="Richards T."/>
            <person name="Worden A.Z."/>
            <person name="Zhang X."/>
            <person name="Grigoriev I.V."/>
            <person name="Allen A.E."/>
            <person name="Bidle K."/>
            <person name="Borodovsky M."/>
            <person name="Bowler C."/>
            <person name="Brownlee C."/>
            <person name="Cock J.M."/>
            <person name="Elias M."/>
            <person name="Gladyshev V.N."/>
            <person name="Groth M."/>
            <person name="Guda C."/>
            <person name="Hadaegh A."/>
            <person name="Iglesias-Rodriguez M.D."/>
            <person name="Jenkins J."/>
            <person name="Jones B.M."/>
            <person name="Lawson T."/>
            <person name="Leese F."/>
            <person name="Lindquist E."/>
            <person name="Lobanov A."/>
            <person name="Lomsadze A."/>
            <person name="Malik S.B."/>
            <person name="Marsh M.E."/>
            <person name="Mackinder L."/>
            <person name="Mock T."/>
            <person name="Mueller-Roeber B."/>
            <person name="Pagarete A."/>
            <person name="Parker M."/>
            <person name="Probert I."/>
            <person name="Quesneville H."/>
            <person name="Raines C."/>
            <person name="Rensing S.A."/>
            <person name="Riano-Pachon D.M."/>
            <person name="Richier S."/>
            <person name="Rokitta S."/>
            <person name="Shiraiwa Y."/>
            <person name="Soanes D.M."/>
            <person name="van der Giezen M."/>
            <person name="Wahlund T.M."/>
            <person name="Williams B."/>
            <person name="Wilson W."/>
            <person name="Wolfe G."/>
            <person name="Wurch L.L."/>
        </authorList>
    </citation>
    <scope>NUCLEOTIDE SEQUENCE</scope>
</reference>
<name>A0A0D3JUW8_EMIH1</name>
<dbReference type="PaxDb" id="2903-EOD27303"/>
<dbReference type="KEGG" id="ehx:EMIHUDRAFT_236026"/>
<dbReference type="EnsemblProtists" id="EOD27303">
    <property type="protein sequence ID" value="EOD27303"/>
    <property type="gene ID" value="EMIHUDRAFT_236026"/>
</dbReference>
<reference evidence="2" key="2">
    <citation type="submission" date="2024-10" db="UniProtKB">
        <authorList>
            <consortium name="EnsemblProtists"/>
        </authorList>
    </citation>
    <scope>IDENTIFICATION</scope>
</reference>
<evidence type="ECO:0000313" key="3">
    <source>
        <dbReference type="Proteomes" id="UP000013827"/>
    </source>
</evidence>
<feature type="compositionally biased region" description="Basic and acidic residues" evidence="1">
    <location>
        <begin position="41"/>
        <end position="56"/>
    </location>
</feature>
<dbReference type="Proteomes" id="UP000013827">
    <property type="component" value="Unassembled WGS sequence"/>
</dbReference>
<evidence type="ECO:0000256" key="1">
    <source>
        <dbReference type="SAM" id="MobiDB-lite"/>
    </source>
</evidence>
<organism evidence="2 3">
    <name type="scientific">Emiliania huxleyi (strain CCMP1516)</name>
    <dbReference type="NCBI Taxonomy" id="280463"/>
    <lineage>
        <taxon>Eukaryota</taxon>
        <taxon>Haptista</taxon>
        <taxon>Haptophyta</taxon>
        <taxon>Prymnesiophyceae</taxon>
        <taxon>Isochrysidales</taxon>
        <taxon>Noelaerhabdaceae</taxon>
        <taxon>Emiliania</taxon>
    </lineage>
</organism>
<dbReference type="HOGENOM" id="CLU_2019540_0_0_1"/>
<keyword evidence="3" id="KW-1185">Reference proteome</keyword>
<dbReference type="RefSeq" id="XP_005779732.1">
    <property type="nucleotide sequence ID" value="XM_005779675.1"/>
</dbReference>
<protein>
    <submittedName>
        <fullName evidence="2">Uncharacterized protein</fullName>
    </submittedName>
</protein>
<feature type="compositionally biased region" description="Acidic residues" evidence="1">
    <location>
        <begin position="29"/>
        <end position="40"/>
    </location>
</feature>
<sequence>MGEAAPLPAAEDTVRAQFEVARRHSSWADDSEDEVDAADAIEERARGPDRSWDTTSRDSSVGSLSSTSKAIGRRRRRRNKKAPLRASAEAGNALAALAAAPVPEALPLTRSAGSELAMIFEGL</sequence>
<proteinExistence type="predicted"/>